<keyword evidence="1" id="KW-0812">Transmembrane</keyword>
<evidence type="ECO:0000313" key="3">
    <source>
        <dbReference type="Proteomes" id="UP000775213"/>
    </source>
</evidence>
<feature type="transmembrane region" description="Helical" evidence="1">
    <location>
        <begin position="12"/>
        <end position="29"/>
    </location>
</feature>
<keyword evidence="3" id="KW-1185">Reference proteome</keyword>
<name>A0AAV7G4H3_DENCH</name>
<evidence type="ECO:0000313" key="2">
    <source>
        <dbReference type="EMBL" id="KAH0450377.1"/>
    </source>
</evidence>
<organism evidence="2 3">
    <name type="scientific">Dendrobium chrysotoxum</name>
    <name type="common">Orchid</name>
    <dbReference type="NCBI Taxonomy" id="161865"/>
    <lineage>
        <taxon>Eukaryota</taxon>
        <taxon>Viridiplantae</taxon>
        <taxon>Streptophyta</taxon>
        <taxon>Embryophyta</taxon>
        <taxon>Tracheophyta</taxon>
        <taxon>Spermatophyta</taxon>
        <taxon>Magnoliopsida</taxon>
        <taxon>Liliopsida</taxon>
        <taxon>Asparagales</taxon>
        <taxon>Orchidaceae</taxon>
        <taxon>Epidendroideae</taxon>
        <taxon>Malaxideae</taxon>
        <taxon>Dendrobiinae</taxon>
        <taxon>Dendrobium</taxon>
    </lineage>
</organism>
<comment type="caution">
    <text evidence="2">The sequence shown here is derived from an EMBL/GenBank/DDBJ whole genome shotgun (WGS) entry which is preliminary data.</text>
</comment>
<dbReference type="Proteomes" id="UP000775213">
    <property type="component" value="Unassembled WGS sequence"/>
</dbReference>
<keyword evidence="1" id="KW-0472">Membrane</keyword>
<dbReference type="AlphaFoldDB" id="A0AAV7G4H3"/>
<gene>
    <name evidence="2" type="ORF">IEQ34_021069</name>
</gene>
<reference evidence="2 3" key="1">
    <citation type="journal article" date="2021" name="Hortic Res">
        <title>Chromosome-scale assembly of the Dendrobium chrysotoxum genome enhances the understanding of orchid evolution.</title>
        <authorList>
            <person name="Zhang Y."/>
            <person name="Zhang G.Q."/>
            <person name="Zhang D."/>
            <person name="Liu X.D."/>
            <person name="Xu X.Y."/>
            <person name="Sun W.H."/>
            <person name="Yu X."/>
            <person name="Zhu X."/>
            <person name="Wang Z.W."/>
            <person name="Zhao X."/>
            <person name="Zhong W.Y."/>
            <person name="Chen H."/>
            <person name="Yin W.L."/>
            <person name="Huang T."/>
            <person name="Niu S.C."/>
            <person name="Liu Z.J."/>
        </authorList>
    </citation>
    <scope>NUCLEOTIDE SEQUENCE [LARGE SCALE GENOMIC DNA]</scope>
    <source>
        <strain evidence="2">Lindl</strain>
    </source>
</reference>
<dbReference type="EMBL" id="JAGFBR010000018">
    <property type="protein sequence ID" value="KAH0450377.1"/>
    <property type="molecule type" value="Genomic_DNA"/>
</dbReference>
<evidence type="ECO:0000256" key="1">
    <source>
        <dbReference type="SAM" id="Phobius"/>
    </source>
</evidence>
<sequence length="86" mass="9735">MERLGRKHMPWRLSIVLSCIMLFGIGFVGDNLWRSSSPMSSLHPLFDLPTAIQSAVGLGNKLRILCMDNDGLDLLADLFFFITFLY</sequence>
<protein>
    <submittedName>
        <fullName evidence="2">Uncharacterized protein</fullName>
    </submittedName>
</protein>
<proteinExistence type="predicted"/>
<accession>A0AAV7G4H3</accession>
<keyword evidence="1" id="KW-1133">Transmembrane helix</keyword>